<dbReference type="EMBL" id="JABSTR010000004">
    <property type="protein sequence ID" value="KAH9366768.1"/>
    <property type="molecule type" value="Genomic_DNA"/>
</dbReference>
<protein>
    <submittedName>
        <fullName evidence="2">Uncharacterized protein</fullName>
    </submittedName>
</protein>
<sequence>MVSHMEIALERGEPESGVMTVSPLLNLPQFHIVWGFVPDYMHCIMLGVARQFLKMWLGKTSCPLYIGKYEDDIGHRLVAITPPREVKRMPRIAKDRRWWKAKEYENWLLYYSVPVLEGLLDRAGIAHWACLVEAVHILLKRDISASDIARAEELLVEFHVRAEHLYDKVCMTFNVHQLLHIVKSVRQWGPLWAHSAFPFEAGNGKLKSVVKSVKGVPHQICRTLQIENVVDNLLQVTTEERARDYCASLDTVVTQKTNAVEGVRFFGRGVPYCPPDNYVNLENSVQYARMRTKGMMFTTRKYAVGKKTNSSAVQLADGSYAVIQKIICRSNIRGYVVVKRLKCTPVKNSLVTMKHLLRVVKEAATYDLLPISEISNISVLIQVDKNVHISPVPSSLTM</sequence>
<evidence type="ECO:0000313" key="2">
    <source>
        <dbReference type="EMBL" id="KAH9366769.1"/>
    </source>
</evidence>
<proteinExistence type="predicted"/>
<comment type="caution">
    <text evidence="2">The sequence shown here is derived from an EMBL/GenBank/DDBJ whole genome shotgun (WGS) entry which is preliminary data.</text>
</comment>
<dbReference type="PANTHER" id="PTHR46579:SF1">
    <property type="entry name" value="F5_8 TYPE C DOMAIN-CONTAINING PROTEIN"/>
    <property type="match status" value="1"/>
</dbReference>
<dbReference type="OMA" id="GIPYQIC"/>
<evidence type="ECO:0000313" key="3">
    <source>
        <dbReference type="Proteomes" id="UP000821853"/>
    </source>
</evidence>
<reference evidence="2 3" key="1">
    <citation type="journal article" date="2020" name="Cell">
        <title>Large-Scale Comparative Analyses of Tick Genomes Elucidate Their Genetic Diversity and Vector Capacities.</title>
        <authorList>
            <consortium name="Tick Genome and Microbiome Consortium (TIGMIC)"/>
            <person name="Jia N."/>
            <person name="Wang J."/>
            <person name="Shi W."/>
            <person name="Du L."/>
            <person name="Sun Y."/>
            <person name="Zhan W."/>
            <person name="Jiang J.F."/>
            <person name="Wang Q."/>
            <person name="Zhang B."/>
            <person name="Ji P."/>
            <person name="Bell-Sakyi L."/>
            <person name="Cui X.M."/>
            <person name="Yuan T.T."/>
            <person name="Jiang B.G."/>
            <person name="Yang W.F."/>
            <person name="Lam T.T."/>
            <person name="Chang Q.C."/>
            <person name="Ding S.J."/>
            <person name="Wang X.J."/>
            <person name="Zhu J.G."/>
            <person name="Ruan X.D."/>
            <person name="Zhao L."/>
            <person name="Wei J.T."/>
            <person name="Ye R.Z."/>
            <person name="Que T.C."/>
            <person name="Du C.H."/>
            <person name="Zhou Y.H."/>
            <person name="Cheng J.X."/>
            <person name="Dai P.F."/>
            <person name="Guo W.B."/>
            <person name="Han X.H."/>
            <person name="Huang E.J."/>
            <person name="Li L.F."/>
            <person name="Wei W."/>
            <person name="Gao Y.C."/>
            <person name="Liu J.Z."/>
            <person name="Shao H.Z."/>
            <person name="Wang X."/>
            <person name="Wang C.C."/>
            <person name="Yang T.C."/>
            <person name="Huo Q.B."/>
            <person name="Li W."/>
            <person name="Chen H.Y."/>
            <person name="Chen S.E."/>
            <person name="Zhou L.G."/>
            <person name="Ni X.B."/>
            <person name="Tian J.H."/>
            <person name="Sheng Y."/>
            <person name="Liu T."/>
            <person name="Pan Y.S."/>
            <person name="Xia L.Y."/>
            <person name="Li J."/>
            <person name="Zhao F."/>
            <person name="Cao W.C."/>
        </authorList>
    </citation>
    <scope>NUCLEOTIDE SEQUENCE [LARGE SCALE GENOMIC DNA]</scope>
    <source>
        <strain evidence="2">HaeL-2018</strain>
    </source>
</reference>
<evidence type="ECO:0000313" key="1">
    <source>
        <dbReference type="EMBL" id="KAH9366768.1"/>
    </source>
</evidence>
<dbReference type="AlphaFoldDB" id="A0A9J6FWN9"/>
<dbReference type="EMBL" id="JABSTR010000004">
    <property type="protein sequence ID" value="KAH9366769.1"/>
    <property type="molecule type" value="Genomic_DNA"/>
</dbReference>
<accession>A0A9J6FWN9</accession>
<dbReference type="PANTHER" id="PTHR46579">
    <property type="entry name" value="F5/8 TYPE C DOMAIN-CONTAINING PROTEIN-RELATED"/>
    <property type="match status" value="1"/>
</dbReference>
<keyword evidence="3" id="KW-1185">Reference proteome</keyword>
<dbReference type="OrthoDB" id="6495917at2759"/>
<organism evidence="2 3">
    <name type="scientific">Haemaphysalis longicornis</name>
    <name type="common">Bush tick</name>
    <dbReference type="NCBI Taxonomy" id="44386"/>
    <lineage>
        <taxon>Eukaryota</taxon>
        <taxon>Metazoa</taxon>
        <taxon>Ecdysozoa</taxon>
        <taxon>Arthropoda</taxon>
        <taxon>Chelicerata</taxon>
        <taxon>Arachnida</taxon>
        <taxon>Acari</taxon>
        <taxon>Parasitiformes</taxon>
        <taxon>Ixodida</taxon>
        <taxon>Ixodoidea</taxon>
        <taxon>Ixodidae</taxon>
        <taxon>Haemaphysalinae</taxon>
        <taxon>Haemaphysalis</taxon>
    </lineage>
</organism>
<gene>
    <name evidence="1" type="ORF">HPB48_012455</name>
    <name evidence="2" type="ORF">HPB48_012456</name>
</gene>
<dbReference type="VEuPathDB" id="VectorBase:HLOH_055380"/>
<name>A0A9J6FWN9_HAELO</name>
<dbReference type="VEuPathDB" id="VectorBase:HLOH_050804"/>
<dbReference type="Proteomes" id="UP000821853">
    <property type="component" value="Chromosome 2"/>
</dbReference>